<feature type="transmembrane region" description="Helical" evidence="1">
    <location>
        <begin position="73"/>
        <end position="95"/>
    </location>
</feature>
<dbReference type="Proteomes" id="UP000236413">
    <property type="component" value="Unassembled WGS sequence"/>
</dbReference>
<sequence>MDKTRFKIASTISFIYLLVGTCDNLTGLHFEKFLNNTFCDNNLCEFFLLIFYSQSYLYGALFCGFLGGSDIAFIFCQIIIFIILSGIIYFLLLMIKVIQKFVFVRK</sequence>
<evidence type="ECO:0000313" key="3">
    <source>
        <dbReference type="Proteomes" id="UP000236413"/>
    </source>
</evidence>
<feature type="transmembrane region" description="Helical" evidence="1">
    <location>
        <begin position="46"/>
        <end position="66"/>
    </location>
</feature>
<protein>
    <submittedName>
        <fullName evidence="2">Uncharacterized protein</fullName>
    </submittedName>
</protein>
<evidence type="ECO:0000256" key="1">
    <source>
        <dbReference type="SAM" id="Phobius"/>
    </source>
</evidence>
<keyword evidence="1" id="KW-0812">Transmembrane</keyword>
<keyword evidence="1" id="KW-1133">Transmembrane helix</keyword>
<comment type="caution">
    <text evidence="2">The sequence shown here is derived from an EMBL/GenBank/DDBJ whole genome shotgun (WGS) entry which is preliminary data.</text>
</comment>
<accession>A0A316WB87</accession>
<proteinExistence type="predicted"/>
<gene>
    <name evidence="2" type="ORF">C1634_023615</name>
</gene>
<dbReference type="EMBL" id="PPEG02000011">
    <property type="protein sequence ID" value="PWN58537.1"/>
    <property type="molecule type" value="Genomic_DNA"/>
</dbReference>
<dbReference type="AlphaFoldDB" id="A0A316WB87"/>
<evidence type="ECO:0000313" key="2">
    <source>
        <dbReference type="EMBL" id="PWN58537.1"/>
    </source>
</evidence>
<organism evidence="2 3">
    <name type="scientific">Chryseobacterium viscerum</name>
    <dbReference type="NCBI Taxonomy" id="1037377"/>
    <lineage>
        <taxon>Bacteria</taxon>
        <taxon>Pseudomonadati</taxon>
        <taxon>Bacteroidota</taxon>
        <taxon>Flavobacteriia</taxon>
        <taxon>Flavobacteriales</taxon>
        <taxon>Weeksellaceae</taxon>
        <taxon>Chryseobacterium group</taxon>
        <taxon>Chryseobacterium</taxon>
    </lineage>
</organism>
<keyword evidence="1" id="KW-0472">Membrane</keyword>
<name>A0A316WB87_9FLAO</name>
<reference evidence="2 3" key="1">
    <citation type="submission" date="2018-04" db="EMBL/GenBank/DDBJ databases">
        <title>Chryseobacterium oncorhynchi 701B-08T from rainbow trout, and Chryseobacterium viscerum 687B-08T from diseased fish.</title>
        <authorList>
            <person name="Jeong J.-J."/>
            <person name="Lee Y.J."/>
            <person name="Pathiraja D."/>
            <person name="Park B."/>
            <person name="Choi I.-G."/>
            <person name="Kim K.D."/>
        </authorList>
    </citation>
    <scope>NUCLEOTIDE SEQUENCE [LARGE SCALE GENOMIC DNA]</scope>
    <source>
        <strain evidence="2 3">687B-08</strain>
    </source>
</reference>